<organism evidence="1 2">
    <name type="scientific">Pristionchus mayeri</name>
    <dbReference type="NCBI Taxonomy" id="1317129"/>
    <lineage>
        <taxon>Eukaryota</taxon>
        <taxon>Metazoa</taxon>
        <taxon>Ecdysozoa</taxon>
        <taxon>Nematoda</taxon>
        <taxon>Chromadorea</taxon>
        <taxon>Rhabditida</taxon>
        <taxon>Rhabditina</taxon>
        <taxon>Diplogasteromorpha</taxon>
        <taxon>Diplogasteroidea</taxon>
        <taxon>Neodiplogasteridae</taxon>
        <taxon>Pristionchus</taxon>
    </lineage>
</organism>
<keyword evidence="2" id="KW-1185">Reference proteome</keyword>
<dbReference type="EMBL" id="BTRK01000003">
    <property type="protein sequence ID" value="GMR40810.1"/>
    <property type="molecule type" value="Genomic_DNA"/>
</dbReference>
<name>A0AAN4ZNF5_9BILA</name>
<comment type="caution">
    <text evidence="1">The sequence shown here is derived from an EMBL/GenBank/DDBJ whole genome shotgun (WGS) entry which is preliminary data.</text>
</comment>
<reference evidence="2" key="1">
    <citation type="submission" date="2022-10" db="EMBL/GenBank/DDBJ databases">
        <title>Genome assembly of Pristionchus species.</title>
        <authorList>
            <person name="Yoshida K."/>
            <person name="Sommer R.J."/>
        </authorList>
    </citation>
    <scope>NUCLEOTIDE SEQUENCE [LARGE SCALE GENOMIC DNA]</scope>
    <source>
        <strain evidence="2">RS5460</strain>
    </source>
</reference>
<dbReference type="Proteomes" id="UP001328107">
    <property type="component" value="Unassembled WGS sequence"/>
</dbReference>
<protein>
    <submittedName>
        <fullName evidence="1">Uncharacterized protein</fullName>
    </submittedName>
</protein>
<feature type="non-terminal residue" evidence="1">
    <location>
        <position position="1"/>
    </location>
</feature>
<evidence type="ECO:0000313" key="1">
    <source>
        <dbReference type="EMBL" id="GMR40810.1"/>
    </source>
</evidence>
<evidence type="ECO:0000313" key="2">
    <source>
        <dbReference type="Proteomes" id="UP001328107"/>
    </source>
</evidence>
<feature type="non-terminal residue" evidence="1">
    <location>
        <position position="255"/>
    </location>
</feature>
<gene>
    <name evidence="1" type="ORF">PMAYCL1PPCAC_11005</name>
</gene>
<sequence>IAEAVVVFPSSRIYDEFDFKGQPNITIDALCAVSCRIFASITPDSRKMAMNLLIQMPKGFYSVGGIAESIDPATNQKIPLEINKMPSVTIVNANANLVAGPLVLYVVDNSNNPDGILSMYEAEFLRRPVSKLPKSVTVMSATPFTIKQAPLEGQKVGLPQGLLATMTGYDHMDEGFCPYLYYSIDSPFPGFTMEVNGPIVSIMWDYYDFDYAPGALTGSLGISNKQTLQRSGWVSSPGYHGCPGLQPYRSSLYDF</sequence>
<proteinExistence type="predicted"/>
<accession>A0AAN4ZNF5</accession>
<dbReference type="AlphaFoldDB" id="A0AAN4ZNF5"/>